<dbReference type="HOGENOM" id="CLU_064235_0_0_2"/>
<sequence>MEIRAVALNLNWDFDVERASKFLREASRLSPRTVRISVATPPKEGLRQVLNALEETGAQYFAIGIYEAEDLEDLVRSYGVFASVTSIERYLEFLTTIDKRGEPELARYVALLLGGVVYNSPYYPAAVVKSEGVSLSLLYADDLSSPDDVAALLKSAERIGESFAESIGERFLGVDGSLSPWGEHSVARAIERLFGVRLGGWGSLAAIKALNDSIRSAGVRSVGFNEVMLPLAEDEELKRLAQEGSLDLYKLASYASVCVAGLDMVPVEADREALRRLLLDLKALAETKARPVGVRIFPASGEYFEVPGFGRTPVLKA</sequence>
<reference evidence="1 2" key="1">
    <citation type="journal article" date="2011" name="PLoS ONE">
        <title>The complete genome sequence of Thermoproteus tenax: a physiologically versatile member of the Crenarchaeota.</title>
        <authorList>
            <person name="Siebers B."/>
            <person name="Zaparty M."/>
            <person name="Raddatz G."/>
            <person name="Tjaden B."/>
            <person name="Albers S.V."/>
            <person name="Bell S.D."/>
            <person name="Blombach F."/>
            <person name="Kletzin A."/>
            <person name="Kyrpides N."/>
            <person name="Lanz C."/>
            <person name="Plagens A."/>
            <person name="Rampp M."/>
            <person name="Rosinus A."/>
            <person name="von Jan M."/>
            <person name="Makarova K.S."/>
            <person name="Klenk H.P."/>
            <person name="Schuster S.C."/>
            <person name="Hensel R."/>
        </authorList>
    </citation>
    <scope>NUCLEOTIDE SEQUENCE [LARGE SCALE GENOMIC DNA]</scope>
    <source>
        <strain evidence="2">ATCC 35583 / DSM 2078 / JCM 9277 / NBRC 100435 / Kra 1</strain>
    </source>
</reference>
<dbReference type="PaxDb" id="768679-TTX_1774"/>
<dbReference type="Pfam" id="PF05167">
    <property type="entry name" value="DUF711"/>
    <property type="match status" value="1"/>
</dbReference>
<dbReference type="eggNOG" id="arCOG04321">
    <property type="taxonomic scope" value="Archaea"/>
</dbReference>
<dbReference type="OrthoDB" id="36493at2157"/>
<evidence type="ECO:0000313" key="1">
    <source>
        <dbReference type="EMBL" id="CCC82394.1"/>
    </source>
</evidence>
<dbReference type="RefSeq" id="WP_014127648.1">
    <property type="nucleotide sequence ID" value="NC_016070.1"/>
</dbReference>
<keyword evidence="2" id="KW-1185">Reference proteome</keyword>
<name>G4RLE9_THETK</name>
<proteinExistence type="predicted"/>
<dbReference type="AlphaFoldDB" id="G4RLE9"/>
<organism evidence="1 2">
    <name type="scientific">Thermoproteus tenax (strain ATCC 35583 / DSM 2078 / JCM 9277 / NBRC 100435 / Kra 1)</name>
    <dbReference type="NCBI Taxonomy" id="768679"/>
    <lineage>
        <taxon>Archaea</taxon>
        <taxon>Thermoproteota</taxon>
        <taxon>Thermoprotei</taxon>
        <taxon>Thermoproteales</taxon>
        <taxon>Thermoproteaceae</taxon>
        <taxon>Thermoproteus</taxon>
    </lineage>
</organism>
<dbReference type="Proteomes" id="UP000002654">
    <property type="component" value="Chromosome"/>
</dbReference>
<evidence type="ECO:0008006" key="3">
    <source>
        <dbReference type="Google" id="ProtNLM"/>
    </source>
</evidence>
<dbReference type="Gene3D" id="3.20.70.20">
    <property type="match status" value="1"/>
</dbReference>
<dbReference type="KEGG" id="ttn:TTX_1774"/>
<dbReference type="SUPFAM" id="SSF51998">
    <property type="entry name" value="PFL-like glycyl radical enzymes"/>
    <property type="match status" value="1"/>
</dbReference>
<dbReference type="PATRIC" id="fig|768679.9.peg.1795"/>
<evidence type="ECO:0000313" key="2">
    <source>
        <dbReference type="Proteomes" id="UP000002654"/>
    </source>
</evidence>
<gene>
    <name evidence="1" type="ordered locus">TTX_1774</name>
</gene>
<dbReference type="InterPro" id="IPR007841">
    <property type="entry name" value="UPF0210"/>
</dbReference>
<protein>
    <recommendedName>
        <fullName evidence="3">DUF711 family protein</fullName>
    </recommendedName>
</protein>
<dbReference type="GeneID" id="11262658"/>
<dbReference type="STRING" id="768679.TTX_1774"/>
<accession>G4RLE9</accession>
<dbReference type="PANTHER" id="PTHR37560:SF2">
    <property type="entry name" value="DUF711 DOMAIN-CONTAINING PROTEIN"/>
    <property type="match status" value="1"/>
</dbReference>
<dbReference type="EMBL" id="FN869859">
    <property type="protein sequence ID" value="CCC82394.1"/>
    <property type="molecule type" value="Genomic_DNA"/>
</dbReference>
<dbReference type="PANTHER" id="PTHR37560">
    <property type="entry name" value="UPF0210 PROTEIN SPR0218"/>
    <property type="match status" value="1"/>
</dbReference>